<evidence type="ECO:0000256" key="1">
    <source>
        <dbReference type="ARBA" id="ARBA00004191"/>
    </source>
</evidence>
<dbReference type="PANTHER" id="PTHR16631">
    <property type="entry name" value="GLUCAN 1,3-BETA-GLUCOSIDASE"/>
    <property type="match status" value="1"/>
</dbReference>
<dbReference type="Proteomes" id="UP000662931">
    <property type="component" value="Chromosome 4"/>
</dbReference>
<dbReference type="GO" id="GO:0071555">
    <property type="term" value="P:cell wall organization"/>
    <property type="evidence" value="ECO:0007669"/>
    <property type="project" value="UniProtKB-KW"/>
</dbReference>
<evidence type="ECO:0000256" key="4">
    <source>
        <dbReference type="ARBA" id="ARBA00022525"/>
    </source>
</evidence>
<evidence type="ECO:0000256" key="3">
    <source>
        <dbReference type="ARBA" id="ARBA00022512"/>
    </source>
</evidence>
<dbReference type="GO" id="GO:0009277">
    <property type="term" value="C:fungal-type cell wall"/>
    <property type="evidence" value="ECO:0007669"/>
    <property type="project" value="TreeGrafter"/>
</dbReference>
<comment type="subcellular location">
    <subcellularLocation>
        <location evidence="1">Secreted</location>
        <location evidence="1">Cell wall</location>
    </subcellularLocation>
</comment>
<dbReference type="Pfam" id="PF00332">
    <property type="entry name" value="Glyco_hydro_17"/>
    <property type="match status" value="1"/>
</dbReference>
<evidence type="ECO:0000256" key="6">
    <source>
        <dbReference type="ARBA" id="ARBA00022801"/>
    </source>
</evidence>
<evidence type="ECO:0000256" key="10">
    <source>
        <dbReference type="RuleBase" id="RU004335"/>
    </source>
</evidence>
<sequence length="272" mass="28761">MISVASPLPHAHHQHKRSVATNIGTRGITYSPYSSTGDCKTTSEVASDVAELADYDLIRLYGVDCNQVANVFSAKADGQKLFLGIYYVSDIQGAVDTISSAVDGVWDDIDTVSVGNELVNSGEATVDQISGYIDTARTALTAAGYTGSVVSVDTHVAILANTGLCDLSDYIAFNAHAYWDGNTLPEDAGKWLLGNMQAVSSACGGKRVMCVESGWPTQGDDDGVAVPSTANQKTALSSIADVCGNDTIAFNAFNDLWKDPGTYGVEQYWGIY</sequence>
<dbReference type="EMBL" id="CP064815">
    <property type="protein sequence ID" value="QPG76745.1"/>
    <property type="molecule type" value="Genomic_DNA"/>
</dbReference>
<evidence type="ECO:0000256" key="5">
    <source>
        <dbReference type="ARBA" id="ARBA00022729"/>
    </source>
</evidence>
<dbReference type="GO" id="GO:0009986">
    <property type="term" value="C:cell surface"/>
    <property type="evidence" value="ECO:0007669"/>
    <property type="project" value="TreeGrafter"/>
</dbReference>
<dbReference type="GeneID" id="62197539"/>
<dbReference type="OrthoDB" id="941679at2759"/>
<dbReference type="GO" id="GO:0005975">
    <property type="term" value="P:carbohydrate metabolic process"/>
    <property type="evidence" value="ECO:0007669"/>
    <property type="project" value="InterPro"/>
</dbReference>
<protein>
    <submittedName>
        <fullName evidence="11">Glycoside hydrolase, 17</fullName>
    </submittedName>
</protein>
<dbReference type="GO" id="GO:0005576">
    <property type="term" value="C:extracellular region"/>
    <property type="evidence" value="ECO:0007669"/>
    <property type="project" value="TreeGrafter"/>
</dbReference>
<comment type="similarity">
    <text evidence="2 10">Belongs to the glycosyl hydrolase 17 family.</text>
</comment>
<dbReference type="InterPro" id="IPR050732">
    <property type="entry name" value="Beta-glucan_modifiers"/>
</dbReference>
<reference evidence="11" key="1">
    <citation type="submission" date="2020-10" db="EMBL/GenBank/DDBJ databases">
        <authorList>
            <person name="Roach M.J.R."/>
        </authorList>
    </citation>
    <scope>NUCLEOTIDE SEQUENCE</scope>
    <source>
        <strain evidence="11">CBS 1945</strain>
    </source>
</reference>
<keyword evidence="6 11" id="KW-0378">Hydrolase</keyword>
<organism evidence="11 12">
    <name type="scientific">Eeniella nana</name>
    <name type="common">Yeast</name>
    <name type="synonym">Brettanomyces nanus</name>
    <dbReference type="NCBI Taxonomy" id="13502"/>
    <lineage>
        <taxon>Eukaryota</taxon>
        <taxon>Fungi</taxon>
        <taxon>Dikarya</taxon>
        <taxon>Ascomycota</taxon>
        <taxon>Saccharomycotina</taxon>
        <taxon>Pichiomycetes</taxon>
        <taxon>Pichiales</taxon>
        <taxon>Pichiaceae</taxon>
        <taxon>Brettanomyces</taxon>
    </lineage>
</organism>
<keyword evidence="3" id="KW-0134">Cell wall</keyword>
<evidence type="ECO:0000256" key="8">
    <source>
        <dbReference type="ARBA" id="ARBA00023295"/>
    </source>
</evidence>
<dbReference type="FunFam" id="3.20.20.80:FF:000111">
    <property type="entry name" value="Soluble cell wall protein"/>
    <property type="match status" value="1"/>
</dbReference>
<dbReference type="AlphaFoldDB" id="A0A875S9B2"/>
<dbReference type="RefSeq" id="XP_038780310.1">
    <property type="nucleotide sequence ID" value="XM_038924382.1"/>
</dbReference>
<keyword evidence="12" id="KW-1185">Reference proteome</keyword>
<proteinExistence type="inferred from homology"/>
<evidence type="ECO:0000256" key="2">
    <source>
        <dbReference type="ARBA" id="ARBA00008773"/>
    </source>
</evidence>
<dbReference type="Gene3D" id="3.20.20.80">
    <property type="entry name" value="Glycosidases"/>
    <property type="match status" value="1"/>
</dbReference>
<evidence type="ECO:0000313" key="12">
    <source>
        <dbReference type="Proteomes" id="UP000662931"/>
    </source>
</evidence>
<dbReference type="KEGG" id="bnn:FOA43_004139"/>
<dbReference type="InterPro" id="IPR000490">
    <property type="entry name" value="Glyco_hydro_17"/>
</dbReference>
<keyword evidence="8" id="KW-0326">Glycosidase</keyword>
<keyword evidence="4" id="KW-0964">Secreted</keyword>
<keyword evidence="5" id="KW-0732">Signal</keyword>
<evidence type="ECO:0000256" key="7">
    <source>
        <dbReference type="ARBA" id="ARBA00023180"/>
    </source>
</evidence>
<dbReference type="SUPFAM" id="SSF51445">
    <property type="entry name" value="(Trans)glycosidases"/>
    <property type="match status" value="1"/>
</dbReference>
<dbReference type="GO" id="GO:0042973">
    <property type="term" value="F:glucan endo-1,3-beta-D-glucosidase activity"/>
    <property type="evidence" value="ECO:0007669"/>
    <property type="project" value="TreeGrafter"/>
</dbReference>
<evidence type="ECO:0000256" key="9">
    <source>
        <dbReference type="ARBA" id="ARBA00023316"/>
    </source>
</evidence>
<dbReference type="InterPro" id="IPR017853">
    <property type="entry name" value="GH"/>
</dbReference>
<evidence type="ECO:0000313" key="11">
    <source>
        <dbReference type="EMBL" id="QPG76745.1"/>
    </source>
</evidence>
<keyword evidence="9" id="KW-0961">Cell wall biogenesis/degradation</keyword>
<accession>A0A875S9B2</accession>
<gene>
    <name evidence="11" type="primary">SCW4</name>
    <name evidence="11" type="ORF">FOA43_004139</name>
</gene>
<dbReference type="PANTHER" id="PTHR16631:SF14">
    <property type="entry name" value="FAMILY 17 GLUCOSIDASE SCW10-RELATED"/>
    <property type="match status" value="1"/>
</dbReference>
<name>A0A875S9B2_EENNA</name>
<keyword evidence="7" id="KW-0325">Glycoprotein</keyword>